<evidence type="ECO:0000313" key="3">
    <source>
        <dbReference type="Proteomes" id="UP000700596"/>
    </source>
</evidence>
<evidence type="ECO:0000313" key="2">
    <source>
        <dbReference type="EMBL" id="KAH7126944.1"/>
    </source>
</evidence>
<gene>
    <name evidence="2" type="ORF">B0J11DRAFT_604840</name>
</gene>
<accession>A0A9P9DXN1</accession>
<comment type="caution">
    <text evidence="2">The sequence shown here is derived from an EMBL/GenBank/DDBJ whole genome shotgun (WGS) entry which is preliminary data.</text>
</comment>
<organism evidence="2 3">
    <name type="scientific">Dendryphion nanum</name>
    <dbReference type="NCBI Taxonomy" id="256645"/>
    <lineage>
        <taxon>Eukaryota</taxon>
        <taxon>Fungi</taxon>
        <taxon>Dikarya</taxon>
        <taxon>Ascomycota</taxon>
        <taxon>Pezizomycotina</taxon>
        <taxon>Dothideomycetes</taxon>
        <taxon>Pleosporomycetidae</taxon>
        <taxon>Pleosporales</taxon>
        <taxon>Torulaceae</taxon>
        <taxon>Dendryphion</taxon>
    </lineage>
</organism>
<dbReference type="Proteomes" id="UP000700596">
    <property type="component" value="Unassembled WGS sequence"/>
</dbReference>
<keyword evidence="3" id="KW-1185">Reference proteome</keyword>
<evidence type="ECO:0000256" key="1">
    <source>
        <dbReference type="SAM" id="MobiDB-lite"/>
    </source>
</evidence>
<feature type="region of interest" description="Disordered" evidence="1">
    <location>
        <begin position="259"/>
        <end position="313"/>
    </location>
</feature>
<feature type="compositionally biased region" description="Polar residues" evidence="1">
    <location>
        <begin position="270"/>
        <end position="282"/>
    </location>
</feature>
<feature type="compositionally biased region" description="Pro residues" evidence="1">
    <location>
        <begin position="288"/>
        <end position="300"/>
    </location>
</feature>
<feature type="region of interest" description="Disordered" evidence="1">
    <location>
        <begin position="1"/>
        <end position="41"/>
    </location>
</feature>
<dbReference type="EMBL" id="JAGMWT010000006">
    <property type="protein sequence ID" value="KAH7126944.1"/>
    <property type="molecule type" value="Genomic_DNA"/>
</dbReference>
<reference evidence="2" key="1">
    <citation type="journal article" date="2021" name="Nat. Commun.">
        <title>Genetic determinants of endophytism in the Arabidopsis root mycobiome.</title>
        <authorList>
            <person name="Mesny F."/>
            <person name="Miyauchi S."/>
            <person name="Thiergart T."/>
            <person name="Pickel B."/>
            <person name="Atanasova L."/>
            <person name="Karlsson M."/>
            <person name="Huettel B."/>
            <person name="Barry K.W."/>
            <person name="Haridas S."/>
            <person name="Chen C."/>
            <person name="Bauer D."/>
            <person name="Andreopoulos W."/>
            <person name="Pangilinan J."/>
            <person name="LaButti K."/>
            <person name="Riley R."/>
            <person name="Lipzen A."/>
            <person name="Clum A."/>
            <person name="Drula E."/>
            <person name="Henrissat B."/>
            <person name="Kohler A."/>
            <person name="Grigoriev I.V."/>
            <person name="Martin F.M."/>
            <person name="Hacquard S."/>
        </authorList>
    </citation>
    <scope>NUCLEOTIDE SEQUENCE</scope>
    <source>
        <strain evidence="2">MPI-CAGE-CH-0243</strain>
    </source>
</reference>
<sequence length="374" mass="40605">MQTPQRERKGGPLRRSATGKGIGEGIEGRGWSLHRPGNPWEGRRIRNGGTCATLWKMTSVHTNTYRHAHTITEKKVKGREKSKWDKEADTDLLTSVSFHSRLAWRSQPLPRGIGFASPARAGSFVVRKGHQGASIIHGTVPRCRPVGERENEEEHGDLEVAVLEDEANHAGVSVFTENGRAEDMHTAPTSANPPSTCKRAQKAANLQICKPSSCLGNLSAHHANSIFSAQQRRHPDIPARYQERSCILSITWPSGLVGSKQQAASSKQQGPDTTCTHKQATPRQKYHPSPPPSSHYPPAPINQDDRPVNNASLSINPITPVALVQGACPALGVEQADGHMTSPHSNAVRTAGTSHAKQSRICRRACGRSTKIAL</sequence>
<feature type="compositionally biased region" description="Basic and acidic residues" evidence="1">
    <location>
        <begin position="1"/>
        <end position="10"/>
    </location>
</feature>
<dbReference type="AlphaFoldDB" id="A0A9P9DXN1"/>
<feature type="compositionally biased region" description="Low complexity" evidence="1">
    <location>
        <begin position="259"/>
        <end position="269"/>
    </location>
</feature>
<name>A0A9P9DXN1_9PLEO</name>
<protein>
    <submittedName>
        <fullName evidence="2">Uncharacterized protein</fullName>
    </submittedName>
</protein>
<proteinExistence type="predicted"/>